<evidence type="ECO:0000259" key="4">
    <source>
        <dbReference type="PROSITE" id="PS01124"/>
    </source>
</evidence>
<proteinExistence type="predicted"/>
<dbReference type="PANTHER" id="PTHR43280:SF10">
    <property type="entry name" value="REGULATORY PROTEIN POCR"/>
    <property type="match status" value="1"/>
</dbReference>
<keyword evidence="2" id="KW-0238">DNA-binding</keyword>
<dbReference type="InterPro" id="IPR009057">
    <property type="entry name" value="Homeodomain-like_sf"/>
</dbReference>
<keyword evidence="3" id="KW-0804">Transcription</keyword>
<dbReference type="EMBL" id="JAPQEX020000001">
    <property type="protein sequence ID" value="MDG1645127.1"/>
    <property type="molecule type" value="Genomic_DNA"/>
</dbReference>
<sequence length="308" mass="34651">MISASTLNSELINKIAQDFAQATSLAVVVVNIHGDEISELFNFTPFCQLMRQHPQHSTRCRMSDRCGGLEASKTDQLCIYRCHAGLTDFSIPLVIAGHLVGFVLCGQVRLSNDVELVDILNVDDRWQADPELVKAFRDVPEMDYSRVIASADLLKLIVENCLKKQLNFVVIKDNPQQPEPARASRAVSPHDSKMKKALRYIDAHLSDELRLEDVAAHVYLSPYYFSKLFKKYQGIGFNAWVNHQRMVSAKELLCHSDWSIASIARNLGFSQTREGANKQVISSQADSLIKISRIWADFFPANTSNQPI</sequence>
<keyword evidence="1" id="KW-0805">Transcription regulation</keyword>
<dbReference type="SUPFAM" id="SSF46689">
    <property type="entry name" value="Homeodomain-like"/>
    <property type="match status" value="1"/>
</dbReference>
<dbReference type="InterPro" id="IPR018771">
    <property type="entry name" value="PocR_dom"/>
</dbReference>
<evidence type="ECO:0000256" key="3">
    <source>
        <dbReference type="ARBA" id="ARBA00023163"/>
    </source>
</evidence>
<organism evidence="5 6">
    <name type="scientific">Klebsiella huaxiensis</name>
    <dbReference type="NCBI Taxonomy" id="2153354"/>
    <lineage>
        <taxon>Bacteria</taxon>
        <taxon>Pseudomonadati</taxon>
        <taxon>Pseudomonadota</taxon>
        <taxon>Gammaproteobacteria</taxon>
        <taxon>Enterobacterales</taxon>
        <taxon>Enterobacteriaceae</taxon>
        <taxon>Klebsiella/Raoultella group</taxon>
        <taxon>Klebsiella</taxon>
    </lineage>
</organism>
<dbReference type="PANTHER" id="PTHR43280">
    <property type="entry name" value="ARAC-FAMILY TRANSCRIPTIONAL REGULATOR"/>
    <property type="match status" value="1"/>
</dbReference>
<dbReference type="InterPro" id="IPR018060">
    <property type="entry name" value="HTH_AraC"/>
</dbReference>
<protein>
    <submittedName>
        <fullName evidence="5">PocR ligand-binding domain-containing protein</fullName>
    </submittedName>
</protein>
<gene>
    <name evidence="5" type="ORF">OXR69_025155</name>
</gene>
<evidence type="ECO:0000256" key="2">
    <source>
        <dbReference type="ARBA" id="ARBA00023125"/>
    </source>
</evidence>
<dbReference type="Proteomes" id="UP001075001">
    <property type="component" value="Unassembled WGS sequence"/>
</dbReference>
<dbReference type="SMART" id="SM00342">
    <property type="entry name" value="HTH_ARAC"/>
    <property type="match status" value="1"/>
</dbReference>
<dbReference type="PROSITE" id="PS01124">
    <property type="entry name" value="HTH_ARAC_FAMILY_2"/>
    <property type="match status" value="1"/>
</dbReference>
<reference evidence="5" key="1">
    <citation type="submission" date="2023-03" db="EMBL/GenBank/DDBJ databases">
        <title>identification of new KPC variant in Klebsiella huaxiensis from the Hospital Sewage Samples in China.</title>
        <authorList>
            <person name="Wu Y."/>
        </authorList>
    </citation>
    <scope>NUCLEOTIDE SEQUENCE</scope>
    <source>
        <strain evidence="5">ZR-9</strain>
    </source>
</reference>
<feature type="domain" description="HTH araC/xylS-type" evidence="4">
    <location>
        <begin position="195"/>
        <end position="272"/>
    </location>
</feature>
<dbReference type="NCBIfam" id="NF047788">
    <property type="entry name" value="TransRegPocR"/>
    <property type="match status" value="1"/>
</dbReference>
<dbReference type="Pfam" id="PF10114">
    <property type="entry name" value="PocR"/>
    <property type="match status" value="1"/>
</dbReference>
<evidence type="ECO:0000313" key="6">
    <source>
        <dbReference type="Proteomes" id="UP001075001"/>
    </source>
</evidence>
<comment type="caution">
    <text evidence="5">The sequence shown here is derived from an EMBL/GenBank/DDBJ whole genome shotgun (WGS) entry which is preliminary data.</text>
</comment>
<name>A0ABT6EI91_9ENTR</name>
<accession>A0ABT6EI91</accession>
<keyword evidence="6" id="KW-1185">Reference proteome</keyword>
<dbReference type="Gene3D" id="1.10.10.60">
    <property type="entry name" value="Homeodomain-like"/>
    <property type="match status" value="2"/>
</dbReference>
<evidence type="ECO:0000256" key="1">
    <source>
        <dbReference type="ARBA" id="ARBA00023015"/>
    </source>
</evidence>
<evidence type="ECO:0000313" key="5">
    <source>
        <dbReference type="EMBL" id="MDG1645127.1"/>
    </source>
</evidence>
<dbReference type="Pfam" id="PF00165">
    <property type="entry name" value="HTH_AraC"/>
    <property type="match status" value="1"/>
</dbReference>